<proteinExistence type="predicted"/>
<evidence type="ECO:0000313" key="3">
    <source>
        <dbReference type="EMBL" id="VFJ87190.1"/>
    </source>
</evidence>
<sequence>MNRYLILAQSEVNANAMGMWLELLGEKPLANDDPLRIVWSESIDRTTAIDTYDALCERIEEAARTGTDTIPLNRVTVLADSINLTDLDAVSEGGGWDSLIAMLILGFPEIRWVFGVMTGVEKDHRPEKQNLINQIKLAHSLLSLLSGSRRDPLFDPTGLRDWIRKRTNYELEHTIKDDLRLPERDELAASIEDEKAYAWFHGYAAYRFGYRADVITTWTLMKERFGKEGEKHGYRLLLEDMSLNFPDREAHTHLLRLGSHTDPNDKDKKQGRAHHCPQLDSADDKAETSKCRILITTGQTGYRDAADALKENEAYLQKKKQGRGKIVSKPTSGLFDLWKKRGLLYRVPRNEPCKRPGNALGFFWPPAPPPSKGPRQEDGQPQQEGGHGAPGRLLLIADRLIERAGVLIGKVTSVGEAVQGAVLATDALELTGGRTPATAIEALSLKHRFEVLAECQFSGVGHHIEMEPRMDEIALETESISQWFDKSQRKKAALNGEMHILNELVRLLREHNQFDEERICVGKVRQLYTTLWIRERPCRRCVSWSFIWYVEKLLASFPYFLGAVASWLLIFTVLFTCALPPDVASGISILERIVLGLESAITSFFSIGSPIYHAADADTLPTLPTWPMVWVSSLAIVSGFLHLGILITHLYTLVSRR</sequence>
<organism evidence="4">
    <name type="scientific">Candidatus Kentrum eta</name>
    <dbReference type="NCBI Taxonomy" id="2126337"/>
    <lineage>
        <taxon>Bacteria</taxon>
        <taxon>Pseudomonadati</taxon>
        <taxon>Pseudomonadota</taxon>
        <taxon>Gammaproteobacteria</taxon>
        <taxon>Candidatus Kentrum</taxon>
    </lineage>
</organism>
<name>A0A450UA05_9GAMM</name>
<dbReference type="AlphaFoldDB" id="A0A450UA05"/>
<keyword evidence="2" id="KW-1133">Transmembrane helix</keyword>
<keyword evidence="2" id="KW-0812">Transmembrane</keyword>
<feature type="transmembrane region" description="Helical" evidence="2">
    <location>
        <begin position="593"/>
        <end position="615"/>
    </location>
</feature>
<feature type="transmembrane region" description="Helical" evidence="2">
    <location>
        <begin position="559"/>
        <end position="581"/>
    </location>
</feature>
<gene>
    <name evidence="3" type="ORF">BECKH772A_GA0070896_1000247</name>
    <name evidence="4" type="ORF">BECKH772B_GA0070898_1000243</name>
    <name evidence="5" type="ORF">BECKH772C_GA0070978_1000194</name>
</gene>
<accession>A0A450UA05</accession>
<protein>
    <submittedName>
        <fullName evidence="4">Uncharacterized protein</fullName>
    </submittedName>
</protein>
<keyword evidence="2" id="KW-0472">Membrane</keyword>
<dbReference type="EMBL" id="CAADFI010000002">
    <property type="protein sequence ID" value="VFJ88840.1"/>
    <property type="molecule type" value="Genomic_DNA"/>
</dbReference>
<dbReference type="EMBL" id="CAADFG010000002">
    <property type="protein sequence ID" value="VFJ87190.1"/>
    <property type="molecule type" value="Genomic_DNA"/>
</dbReference>
<evidence type="ECO:0000256" key="1">
    <source>
        <dbReference type="SAM" id="MobiDB-lite"/>
    </source>
</evidence>
<dbReference type="EMBL" id="CAADFJ010000001">
    <property type="protein sequence ID" value="VFJ95087.1"/>
    <property type="molecule type" value="Genomic_DNA"/>
</dbReference>
<feature type="region of interest" description="Disordered" evidence="1">
    <location>
        <begin position="357"/>
        <end position="389"/>
    </location>
</feature>
<evidence type="ECO:0000256" key="2">
    <source>
        <dbReference type="SAM" id="Phobius"/>
    </source>
</evidence>
<reference evidence="4" key="1">
    <citation type="submission" date="2019-02" db="EMBL/GenBank/DDBJ databases">
        <authorList>
            <person name="Gruber-Vodicka R. H."/>
            <person name="Seah K. B. B."/>
        </authorList>
    </citation>
    <scope>NUCLEOTIDE SEQUENCE</scope>
    <source>
        <strain evidence="5">BECK_SA2B12</strain>
        <strain evidence="3">BECK_SA2B15</strain>
        <strain evidence="4">BECK_SA2B20</strain>
    </source>
</reference>
<feature type="region of interest" description="Disordered" evidence="1">
    <location>
        <begin position="257"/>
        <end position="282"/>
    </location>
</feature>
<evidence type="ECO:0000313" key="5">
    <source>
        <dbReference type="EMBL" id="VFJ95087.1"/>
    </source>
</evidence>
<feature type="transmembrane region" description="Helical" evidence="2">
    <location>
        <begin position="627"/>
        <end position="654"/>
    </location>
</feature>
<evidence type="ECO:0000313" key="4">
    <source>
        <dbReference type="EMBL" id="VFJ88840.1"/>
    </source>
</evidence>